<dbReference type="EMBL" id="JADGJH010000820">
    <property type="protein sequence ID" value="KAJ3122302.1"/>
    <property type="molecule type" value="Genomic_DNA"/>
</dbReference>
<dbReference type="Proteomes" id="UP001211907">
    <property type="component" value="Unassembled WGS sequence"/>
</dbReference>
<dbReference type="AlphaFoldDB" id="A0AAD5T1S9"/>
<evidence type="ECO:0000313" key="2">
    <source>
        <dbReference type="Proteomes" id="UP001211907"/>
    </source>
</evidence>
<accession>A0AAD5T1S9</accession>
<protein>
    <submittedName>
        <fullName evidence="1">Uncharacterized protein</fullName>
    </submittedName>
</protein>
<sequence>MNNSNTITYSPRRMYLYSQPSNIPRLGDIRPPPNWTSKQASFVENIRQNSESINAANFNAVKYQSPYFNTANKFNANFETDPAARNANDWLRIKPEALKQESVIYLSGASEDTENISSEYLSLVSASVFGSTMSMVHSRKASPIPATLQKKASLVNPALFDHSKTTREPTSYLSTNLGKNSSVKMKSLSTQSFSSKNFQSISQSSKEHEEFWNPYLSSVSPLAVEIAKEYAKKSAVSINKSLSTKVLDEETWDDEEQNTNHKISNTISKSQNTSFTNEIISQKSSDIPTATAAVIKLDTKSRLYSHTTFSKVTEASTGKINMPKKQKSIESGSLLNKTMKSAAIGPTELKQSGFKSTKIKTASSKAKKTEKINVILDSEPSQPQWQ</sequence>
<name>A0AAD5T1S9_9FUNG</name>
<comment type="caution">
    <text evidence="1">The sequence shown here is derived from an EMBL/GenBank/DDBJ whole genome shotgun (WGS) entry which is preliminary data.</text>
</comment>
<proteinExistence type="predicted"/>
<keyword evidence="2" id="KW-1185">Reference proteome</keyword>
<organism evidence="1 2">
    <name type="scientific">Physocladia obscura</name>
    <dbReference type="NCBI Taxonomy" id="109957"/>
    <lineage>
        <taxon>Eukaryota</taxon>
        <taxon>Fungi</taxon>
        <taxon>Fungi incertae sedis</taxon>
        <taxon>Chytridiomycota</taxon>
        <taxon>Chytridiomycota incertae sedis</taxon>
        <taxon>Chytridiomycetes</taxon>
        <taxon>Chytridiales</taxon>
        <taxon>Chytriomycetaceae</taxon>
        <taxon>Physocladia</taxon>
    </lineage>
</organism>
<evidence type="ECO:0000313" key="1">
    <source>
        <dbReference type="EMBL" id="KAJ3122302.1"/>
    </source>
</evidence>
<gene>
    <name evidence="1" type="ORF">HK100_012058</name>
</gene>
<reference evidence="1" key="1">
    <citation type="submission" date="2020-05" db="EMBL/GenBank/DDBJ databases">
        <title>Phylogenomic resolution of chytrid fungi.</title>
        <authorList>
            <person name="Stajich J.E."/>
            <person name="Amses K."/>
            <person name="Simmons R."/>
            <person name="Seto K."/>
            <person name="Myers J."/>
            <person name="Bonds A."/>
            <person name="Quandt C.A."/>
            <person name="Barry K."/>
            <person name="Liu P."/>
            <person name="Grigoriev I."/>
            <person name="Longcore J.E."/>
            <person name="James T.Y."/>
        </authorList>
    </citation>
    <scope>NUCLEOTIDE SEQUENCE</scope>
    <source>
        <strain evidence="1">JEL0513</strain>
    </source>
</reference>